<dbReference type="EMBL" id="JAPFFJ010000019">
    <property type="protein sequence ID" value="KAJ6401512.1"/>
    <property type="molecule type" value="Genomic_DNA"/>
</dbReference>
<dbReference type="PROSITE" id="PS51257">
    <property type="entry name" value="PROKAR_LIPOPROTEIN"/>
    <property type="match status" value="1"/>
</dbReference>
<evidence type="ECO:0008006" key="3">
    <source>
        <dbReference type="Google" id="ProtNLM"/>
    </source>
</evidence>
<dbReference type="Proteomes" id="UP001162972">
    <property type="component" value="Chromosome 14"/>
</dbReference>
<name>A0AAD6NQ88_9ROSI</name>
<dbReference type="AlphaFoldDB" id="A0AAD6NQ88"/>
<comment type="caution">
    <text evidence="1">The sequence shown here is derived from an EMBL/GenBank/DDBJ whole genome shotgun (WGS) entry which is preliminary data.</text>
</comment>
<sequence length="75" mass="8520">MFYKINKLTLLQSLALSSCFNNSWWGESDKYRSEACLHHTSAKQPAAPLTHSLLSFLPRLLHLLTLRSLLSFSAN</sequence>
<proteinExistence type="predicted"/>
<organism evidence="1 2">
    <name type="scientific">Salix udensis</name>
    <dbReference type="NCBI Taxonomy" id="889485"/>
    <lineage>
        <taxon>Eukaryota</taxon>
        <taxon>Viridiplantae</taxon>
        <taxon>Streptophyta</taxon>
        <taxon>Embryophyta</taxon>
        <taxon>Tracheophyta</taxon>
        <taxon>Spermatophyta</taxon>
        <taxon>Magnoliopsida</taxon>
        <taxon>eudicotyledons</taxon>
        <taxon>Gunneridae</taxon>
        <taxon>Pentapetalae</taxon>
        <taxon>rosids</taxon>
        <taxon>fabids</taxon>
        <taxon>Malpighiales</taxon>
        <taxon>Salicaceae</taxon>
        <taxon>Saliceae</taxon>
        <taxon>Salix</taxon>
    </lineage>
</organism>
<gene>
    <name evidence="1" type="ORF">OIU84_016839</name>
</gene>
<accession>A0AAD6NQ88</accession>
<protein>
    <recommendedName>
        <fullName evidence="3">Lipoprotein</fullName>
    </recommendedName>
</protein>
<keyword evidence="2" id="KW-1185">Reference proteome</keyword>
<reference evidence="1 2" key="1">
    <citation type="journal article" date="2023" name="Int. J. Mol. Sci.">
        <title>De Novo Assembly and Annotation of 11 Diverse Shrub Willow (Salix) Genomes Reveals Novel Gene Organization in Sex-Linked Regions.</title>
        <authorList>
            <person name="Hyden B."/>
            <person name="Feng K."/>
            <person name="Yates T.B."/>
            <person name="Jawdy S."/>
            <person name="Cereghino C."/>
            <person name="Smart L.B."/>
            <person name="Muchero W."/>
        </authorList>
    </citation>
    <scope>NUCLEOTIDE SEQUENCE [LARGE SCALE GENOMIC DNA]</scope>
    <source>
        <tissue evidence="1">Shoot tip</tissue>
    </source>
</reference>
<evidence type="ECO:0000313" key="1">
    <source>
        <dbReference type="EMBL" id="KAJ6401512.1"/>
    </source>
</evidence>
<evidence type="ECO:0000313" key="2">
    <source>
        <dbReference type="Proteomes" id="UP001162972"/>
    </source>
</evidence>